<dbReference type="OrthoDB" id="1049480at2"/>
<keyword evidence="1" id="KW-0812">Transmembrane</keyword>
<dbReference type="AlphaFoldDB" id="A0A2P6CE72"/>
<gene>
    <name evidence="2" type="ORF">BTO14_08040</name>
</gene>
<evidence type="ECO:0008006" key="4">
    <source>
        <dbReference type="Google" id="ProtNLM"/>
    </source>
</evidence>
<keyword evidence="1" id="KW-1133">Transmembrane helix</keyword>
<dbReference type="Proteomes" id="UP000247345">
    <property type="component" value="Unassembled WGS sequence"/>
</dbReference>
<proteinExistence type="predicted"/>
<sequence length="293" mass="32874">MQNQNFIEFKKKRDLGSIISDTFKFLSTEWKSFFGTILKAAIIPILIAVGAVIYYVMSSTAVFGEMAKTTDFDSAFDLNFAELIIPIFIFIGTYLVAYALVTVNALSYIKSYIDNKGVVNLEQVNILAKDKFGAYVGLFFLNGIILFVGALFCFFPAIYLGVVLSVSICFLIFQNKSVTESITDSFNFIKGHWWETFGVLIVVQLIIGLIGFLADLPATFYQLINTGFGLKNEDAVEVLNIFKDPIYIALMVFSYFIKFILYTVTTVATVFIYYDIKEQGNPSTTIINQIGVE</sequence>
<keyword evidence="1" id="KW-0472">Membrane</keyword>
<evidence type="ECO:0000313" key="2">
    <source>
        <dbReference type="EMBL" id="PQJ73214.1"/>
    </source>
</evidence>
<evidence type="ECO:0000256" key="1">
    <source>
        <dbReference type="SAM" id="Phobius"/>
    </source>
</evidence>
<feature type="transmembrane region" description="Helical" evidence="1">
    <location>
        <begin position="33"/>
        <end position="57"/>
    </location>
</feature>
<accession>A0A2P6CE72</accession>
<protein>
    <recommendedName>
        <fullName evidence="4">Glycerophosphoryl diester phosphodiesterase membrane domain-containing protein</fullName>
    </recommendedName>
</protein>
<organism evidence="2 3">
    <name type="scientific">Polaribacter butkevichii</name>
    <dbReference type="NCBI Taxonomy" id="218490"/>
    <lineage>
        <taxon>Bacteria</taxon>
        <taxon>Pseudomonadati</taxon>
        <taxon>Bacteroidota</taxon>
        <taxon>Flavobacteriia</taxon>
        <taxon>Flavobacteriales</taxon>
        <taxon>Flavobacteriaceae</taxon>
    </lineage>
</organism>
<dbReference type="EMBL" id="MSCK01000001">
    <property type="protein sequence ID" value="PQJ73214.1"/>
    <property type="molecule type" value="Genomic_DNA"/>
</dbReference>
<evidence type="ECO:0000313" key="3">
    <source>
        <dbReference type="Proteomes" id="UP000247345"/>
    </source>
</evidence>
<keyword evidence="3" id="KW-1185">Reference proteome</keyword>
<feature type="transmembrane region" description="Helical" evidence="1">
    <location>
        <begin position="193"/>
        <end position="214"/>
    </location>
</feature>
<dbReference type="RefSeq" id="WP_105048878.1">
    <property type="nucleotide sequence ID" value="NZ_CP150661.1"/>
</dbReference>
<reference evidence="2 3" key="1">
    <citation type="submission" date="2016-12" db="EMBL/GenBank/DDBJ databases">
        <title>Trade-off between light-utilization and light-protection in marine flavobacteria.</title>
        <authorList>
            <person name="Kumagai Y."/>
            <person name="Yoshizawa S."/>
            <person name="Kogure K."/>
            <person name="Iwasaki W."/>
        </authorList>
    </citation>
    <scope>NUCLEOTIDE SEQUENCE [LARGE SCALE GENOMIC DNA]</scope>
    <source>
        <strain evidence="2 3">KCTC 12100</strain>
    </source>
</reference>
<feature type="transmembrane region" description="Helical" evidence="1">
    <location>
        <begin position="83"/>
        <end position="106"/>
    </location>
</feature>
<feature type="transmembrane region" description="Helical" evidence="1">
    <location>
        <begin position="246"/>
        <end position="274"/>
    </location>
</feature>
<comment type="caution">
    <text evidence="2">The sequence shown here is derived from an EMBL/GenBank/DDBJ whole genome shotgun (WGS) entry which is preliminary data.</text>
</comment>
<feature type="transmembrane region" description="Helical" evidence="1">
    <location>
        <begin position="157"/>
        <end position="173"/>
    </location>
</feature>
<feature type="transmembrane region" description="Helical" evidence="1">
    <location>
        <begin position="132"/>
        <end position="151"/>
    </location>
</feature>
<name>A0A2P6CE72_9FLAO</name>